<name>A0A265E2A3_9GAMM</name>
<dbReference type="InterPro" id="IPR006108">
    <property type="entry name" value="3HC_DH_C"/>
</dbReference>
<dbReference type="SUPFAM" id="SSF51735">
    <property type="entry name" value="NAD(P)-binding Rossmann-fold domains"/>
    <property type="match status" value="1"/>
</dbReference>
<organism evidence="15 17">
    <name type="scientific">Vreelandella boliviensis LC1</name>
    <dbReference type="NCBI Taxonomy" id="1072583"/>
    <lineage>
        <taxon>Bacteria</taxon>
        <taxon>Pseudomonadati</taxon>
        <taxon>Pseudomonadota</taxon>
        <taxon>Gammaproteobacteria</taxon>
        <taxon>Oceanospirillales</taxon>
        <taxon>Halomonadaceae</taxon>
        <taxon>Vreelandella</taxon>
    </lineage>
</organism>
<sequence length="699" mass="75261">MADSPIISPTAGRVHLSQEGQIAIITLDNPPVNSSNDAVRRGILAALDKIDTQQCRAVVLMGKGPNLMAGADLRELENEPTEPTLPQVTAALSAFPLPVIAVISGHTLGGGLELALACDSRIATPTALLGLPEVTVGVIPGAGGTQRLPRVVGLAKALEMIVSGKPITALDAHKVGLVDELLHATEGEASDTEAFDQVLAYANRYQGGKQPLAERDVPPADEQALQVQVNKLLARTRGLPAAPVAAEVVMQAATHSFSAGIADERAQFLALRGSESAQALRYLFFAEREKPFEPTQHVQAAQVSRISVVGAGTMGSGIALCALNAGYSVDLLELNDKALEAGVARITQALDEGVKRQLLTQAQRDSSLSRLKPTQQLPEVAGTDLVIEAIVEDLAIKRSLFADLAKWVSESTLLASNTSYLDIDQIAEGIPHPERVLGLHFFSPADRMPLMEIVRCQITSEQTLSTAVSVARRLKKKAIVVANSWGFVGNRLYAAYRRQCEFMLEEGASPEQIDAALEAYGFAMGPFKVADMSGLDIAWKMRQQTADTRHLRRYVGIPDLICEAGRLGRKTGSGYYRYDNTMQPASDPKVAQLIAHYREEHAITPQAFSEQDIQQRAVHALINEALLLLEEGVCQRPADIDIALVNGYGFPRWRGGPLFIAQQMSGDELASALDKLAEVSGKGHQRASLQRLNVQNSEE</sequence>
<dbReference type="AlphaFoldDB" id="A0A265E2A3"/>
<reference evidence="16 18" key="2">
    <citation type="submission" date="2017-07" db="EMBL/GenBank/DDBJ databases">
        <title>Shotgun whole genome sequences of three halophilic bacterial isolates.</title>
        <authorList>
            <person name="Pozzo T."/>
            <person name="Higdon S.M."/>
            <person name="Quillaguaman J."/>
        </authorList>
    </citation>
    <scope>NUCLEOTIDE SEQUENCE [LARGE SCALE GENOMIC DNA]</scope>
    <source>
        <strain evidence="16 18">LC1</strain>
    </source>
</reference>
<keyword evidence="11" id="KW-0511">Multifunctional enzyme</keyword>
<dbReference type="EMBL" id="JH393257">
    <property type="protein sequence ID" value="EHJ94567.1"/>
    <property type="molecule type" value="Genomic_DNA"/>
</dbReference>
<dbReference type="UniPathway" id="UPA00659"/>
<keyword evidence="18" id="KW-1185">Reference proteome</keyword>
<dbReference type="InterPro" id="IPR029045">
    <property type="entry name" value="ClpP/crotonase-like_dom_sf"/>
</dbReference>
<keyword evidence="9" id="KW-0413">Isomerase</keyword>
<evidence type="ECO:0000313" key="17">
    <source>
        <dbReference type="Proteomes" id="UP000005756"/>
    </source>
</evidence>
<dbReference type="Pfam" id="PF00378">
    <property type="entry name" value="ECH_1"/>
    <property type="match status" value="1"/>
</dbReference>
<dbReference type="GO" id="GO:0016853">
    <property type="term" value="F:isomerase activity"/>
    <property type="evidence" value="ECO:0007669"/>
    <property type="project" value="UniProtKB-KW"/>
</dbReference>
<evidence type="ECO:0000256" key="8">
    <source>
        <dbReference type="ARBA" id="ARBA00023140"/>
    </source>
</evidence>
<evidence type="ECO:0000256" key="2">
    <source>
        <dbReference type="ARBA" id="ARBA00005005"/>
    </source>
</evidence>
<evidence type="ECO:0000313" key="16">
    <source>
        <dbReference type="EMBL" id="OZT75586.1"/>
    </source>
</evidence>
<feature type="domain" description="3-hydroxyacyl-CoA dehydrogenase C-terminal" evidence="13">
    <location>
        <begin position="486"/>
        <end position="578"/>
    </location>
</feature>
<dbReference type="GO" id="GO:0070403">
    <property type="term" value="F:NAD+ binding"/>
    <property type="evidence" value="ECO:0007669"/>
    <property type="project" value="InterPro"/>
</dbReference>
<keyword evidence="4" id="KW-0442">Lipid degradation</keyword>
<reference evidence="15 17" key="1">
    <citation type="submission" date="2011-10" db="EMBL/GenBank/DDBJ databases">
        <authorList>
            <person name="Quillaguamn J."/>
            <person name="Guzmn D."/>
            <person name="Balderrama-Subieta A."/>
            <person name="Cardona-Ortuo C."/>
            <person name="Guevara-Martnez M."/>
            <person name="Callisaya-Quispe N."/>
        </authorList>
    </citation>
    <scope>NUCLEOTIDE SEQUENCE [LARGE SCALE GENOMIC DNA]</scope>
    <source>
        <strain evidence="15 17">LC1</strain>
    </source>
</reference>
<keyword evidence="5" id="KW-0560">Oxidoreductase</keyword>
<keyword evidence="7" id="KW-0443">Lipid metabolism</keyword>
<evidence type="ECO:0000256" key="6">
    <source>
        <dbReference type="ARBA" id="ARBA00023027"/>
    </source>
</evidence>
<dbReference type="STRING" id="1072583.KUC_1526"/>
<dbReference type="OrthoDB" id="5389341at2"/>
<evidence type="ECO:0000256" key="7">
    <source>
        <dbReference type="ARBA" id="ARBA00023098"/>
    </source>
</evidence>
<comment type="pathway">
    <text evidence="2">Lipid metabolism; fatty acid beta-oxidation.</text>
</comment>
<dbReference type="SUPFAM" id="SSF48179">
    <property type="entry name" value="6-phosphogluconate dehydrogenase C-terminal domain-like"/>
    <property type="match status" value="2"/>
</dbReference>
<evidence type="ECO:0000259" key="14">
    <source>
        <dbReference type="Pfam" id="PF02737"/>
    </source>
</evidence>
<dbReference type="Gene3D" id="3.90.226.10">
    <property type="entry name" value="2-enoyl-CoA Hydratase, Chain A, domain 1"/>
    <property type="match status" value="1"/>
</dbReference>
<evidence type="ECO:0000256" key="11">
    <source>
        <dbReference type="ARBA" id="ARBA00023268"/>
    </source>
</evidence>
<keyword evidence="3" id="KW-0276">Fatty acid metabolism</keyword>
<keyword evidence="10" id="KW-0456">Lyase</keyword>
<feature type="domain" description="3-hydroxyacyl-CoA dehydrogenase NAD binding" evidence="14">
    <location>
        <begin position="306"/>
        <end position="483"/>
    </location>
</feature>
<dbReference type="InterPro" id="IPR001753">
    <property type="entry name" value="Enoyl-CoA_hydra/iso"/>
</dbReference>
<dbReference type="SUPFAM" id="SSF52096">
    <property type="entry name" value="ClpP/crotonase"/>
    <property type="match status" value="1"/>
</dbReference>
<evidence type="ECO:0000256" key="1">
    <source>
        <dbReference type="ARBA" id="ARBA00004275"/>
    </source>
</evidence>
<gene>
    <name evidence="16" type="ORF">CE457_04120</name>
    <name evidence="15" type="ORF">KUC_1526</name>
</gene>
<protein>
    <submittedName>
        <fullName evidence="16">3-hydroxyacyl-CoA dehydrogenase</fullName>
    </submittedName>
</protein>
<proteinExistence type="predicted"/>
<dbReference type="RefSeq" id="WP_007112503.1">
    <property type="nucleotide sequence ID" value="NZ_JH393257.1"/>
</dbReference>
<evidence type="ECO:0000256" key="4">
    <source>
        <dbReference type="ARBA" id="ARBA00022963"/>
    </source>
</evidence>
<dbReference type="InterPro" id="IPR008927">
    <property type="entry name" value="6-PGluconate_DH-like_C_sf"/>
</dbReference>
<keyword evidence="8" id="KW-0576">Peroxisome</keyword>
<dbReference type="Pfam" id="PF00725">
    <property type="entry name" value="3HCDH"/>
    <property type="match status" value="1"/>
</dbReference>
<dbReference type="GO" id="GO:0004300">
    <property type="term" value="F:enoyl-CoA hydratase activity"/>
    <property type="evidence" value="ECO:0007669"/>
    <property type="project" value="UniProtKB-ARBA"/>
</dbReference>
<keyword evidence="6" id="KW-0520">NAD</keyword>
<dbReference type="FunFam" id="3.40.50.720:FF:000009">
    <property type="entry name" value="Fatty oxidation complex, alpha subunit"/>
    <property type="match status" value="1"/>
</dbReference>
<evidence type="ECO:0000256" key="3">
    <source>
        <dbReference type="ARBA" id="ARBA00022832"/>
    </source>
</evidence>
<dbReference type="InterPro" id="IPR006176">
    <property type="entry name" value="3-OHacyl-CoA_DH_NAD-bd"/>
</dbReference>
<dbReference type="EMBL" id="NPEY01000002">
    <property type="protein sequence ID" value="OZT75586.1"/>
    <property type="molecule type" value="Genomic_DNA"/>
</dbReference>
<comment type="subcellular location">
    <subcellularLocation>
        <location evidence="1">Peroxisome</location>
    </subcellularLocation>
</comment>
<dbReference type="Gene3D" id="3.40.50.720">
    <property type="entry name" value="NAD(P)-binding Rossmann-like Domain"/>
    <property type="match status" value="1"/>
</dbReference>
<dbReference type="GO" id="GO:0006635">
    <property type="term" value="P:fatty acid beta-oxidation"/>
    <property type="evidence" value="ECO:0007669"/>
    <property type="project" value="UniProtKB-UniPathway"/>
</dbReference>
<evidence type="ECO:0000256" key="5">
    <source>
        <dbReference type="ARBA" id="ARBA00023002"/>
    </source>
</evidence>
<evidence type="ECO:0000256" key="12">
    <source>
        <dbReference type="ARBA" id="ARBA00049556"/>
    </source>
</evidence>
<comment type="catalytic activity">
    <reaction evidence="12">
        <text>a (3S)-3-hydroxyacyl-CoA + NAD(+) = a 3-oxoacyl-CoA + NADH + H(+)</text>
        <dbReference type="Rhea" id="RHEA:22432"/>
        <dbReference type="ChEBI" id="CHEBI:15378"/>
        <dbReference type="ChEBI" id="CHEBI:57318"/>
        <dbReference type="ChEBI" id="CHEBI:57540"/>
        <dbReference type="ChEBI" id="CHEBI:57945"/>
        <dbReference type="ChEBI" id="CHEBI:90726"/>
        <dbReference type="EC" id="1.1.1.35"/>
    </reaction>
</comment>
<evidence type="ECO:0000256" key="9">
    <source>
        <dbReference type="ARBA" id="ARBA00023235"/>
    </source>
</evidence>
<dbReference type="Proteomes" id="UP000216538">
    <property type="component" value="Unassembled WGS sequence"/>
</dbReference>
<evidence type="ECO:0000313" key="18">
    <source>
        <dbReference type="Proteomes" id="UP000216538"/>
    </source>
</evidence>
<dbReference type="Pfam" id="PF02737">
    <property type="entry name" value="3HCDH_N"/>
    <property type="match status" value="1"/>
</dbReference>
<evidence type="ECO:0000313" key="15">
    <source>
        <dbReference type="EMBL" id="EHJ94567.1"/>
    </source>
</evidence>
<accession>A0A265E2A3</accession>
<dbReference type="PANTHER" id="PTHR23309">
    <property type="entry name" value="3-HYDROXYACYL-COA DEHYROGENASE"/>
    <property type="match status" value="1"/>
</dbReference>
<dbReference type="Gene3D" id="1.10.1040.50">
    <property type="match status" value="1"/>
</dbReference>
<dbReference type="GO" id="GO:0003857">
    <property type="term" value="F:(3S)-3-hydroxyacyl-CoA dehydrogenase (NAD+) activity"/>
    <property type="evidence" value="ECO:0007669"/>
    <property type="project" value="UniProtKB-EC"/>
</dbReference>
<dbReference type="CDD" id="cd06558">
    <property type="entry name" value="crotonase-like"/>
    <property type="match status" value="1"/>
</dbReference>
<dbReference type="FunFam" id="1.10.1040.50:FF:000006">
    <property type="entry name" value="Peroxisomal bifunctional enzyme"/>
    <property type="match status" value="1"/>
</dbReference>
<dbReference type="Proteomes" id="UP000005756">
    <property type="component" value="Unassembled WGS sequence"/>
</dbReference>
<evidence type="ECO:0000259" key="13">
    <source>
        <dbReference type="Pfam" id="PF00725"/>
    </source>
</evidence>
<dbReference type="InterPro" id="IPR036291">
    <property type="entry name" value="NAD(P)-bd_dom_sf"/>
</dbReference>
<evidence type="ECO:0000256" key="10">
    <source>
        <dbReference type="ARBA" id="ARBA00023239"/>
    </source>
</evidence>